<feature type="domain" description="Reverse transcriptase" evidence="1">
    <location>
        <begin position="150"/>
        <end position="430"/>
    </location>
</feature>
<evidence type="ECO:0000313" key="2">
    <source>
        <dbReference type="EMBL" id="JAT30201.1"/>
    </source>
</evidence>
<dbReference type="PROSITE" id="PS50878">
    <property type="entry name" value="RT_POL"/>
    <property type="match status" value="1"/>
</dbReference>
<name>A0A1B6M2N5_9HEMI</name>
<dbReference type="EMBL" id="GEBQ01009776">
    <property type="protein sequence ID" value="JAT30201.1"/>
    <property type="molecule type" value="Transcribed_RNA"/>
</dbReference>
<sequence>MLTVKKNFYDNLVRKSDNVCKTTWQIINKEVGNKNKNYDENLIKTMSKPTNCNSFSDPREICQQFNNFFTTMVDKIIVPLTNVKESTASLVNPMTSGITFSPKQIDECQLDKIITSFKNKYSSGWDDIPMPIIKLARLYCLKPLVHVINSSLITGIFPEKLKISKLRPIFKSGEPQDFSNYRPLSILPSFSKIYEKVMSLQLSNFLEEHRVLDEEQYGFREGKSVVEAGIDFIESIIESVDSGEKVIGIFMDLTKAFDSVSHRLLLDMLSILGVKSRSFKWFESYLTNRKQYVEVCHLNDFNQFINSVSSTNIVKHGVPQGSILGPLLFLIYLTGLPSIINQPSKMCLYADDISIKIPNKCIRQLEISSFINLSKIVQNLHNLNLLPNSSKTKYLSFYASNKNTLSSTNICMGESILEEVETMKFLGLNIDSRLNWNTHVNQICKKISSGLYALRTMSSFSNQETLKKIYYAFIESHISFGLCLYGCTSAENLNNILLLQKRAIRIMLKLRWQDSVKEHFRGLRIMTVHSLYIYQLIVHIKTNYNNLTKLGALHKYSTRGSNIIAFERHRLQFYTKKPSYAGIQFFNHLPSSIKHLTELRGFKKDLKEFMIQKAIYSIDEFFET</sequence>
<protein>
    <recommendedName>
        <fullName evidence="1">Reverse transcriptase domain-containing protein</fullName>
    </recommendedName>
</protein>
<accession>A0A1B6M2N5</accession>
<dbReference type="InterPro" id="IPR043502">
    <property type="entry name" value="DNA/RNA_pol_sf"/>
</dbReference>
<proteinExistence type="predicted"/>
<gene>
    <name evidence="2" type="ORF">g.37956</name>
</gene>
<dbReference type="PANTHER" id="PTHR33332">
    <property type="entry name" value="REVERSE TRANSCRIPTASE DOMAIN-CONTAINING PROTEIN"/>
    <property type="match status" value="1"/>
</dbReference>
<reference evidence="2" key="1">
    <citation type="submission" date="2015-11" db="EMBL/GenBank/DDBJ databases">
        <title>De novo transcriptome assembly of four potential Pierce s Disease insect vectors from Arizona vineyards.</title>
        <authorList>
            <person name="Tassone E.E."/>
        </authorList>
    </citation>
    <scope>NUCLEOTIDE SEQUENCE</scope>
</reference>
<dbReference type="SUPFAM" id="SSF56672">
    <property type="entry name" value="DNA/RNA polymerases"/>
    <property type="match status" value="1"/>
</dbReference>
<evidence type="ECO:0000259" key="1">
    <source>
        <dbReference type="PROSITE" id="PS50878"/>
    </source>
</evidence>
<dbReference type="AlphaFoldDB" id="A0A1B6M2N5"/>
<dbReference type="GO" id="GO:0071897">
    <property type="term" value="P:DNA biosynthetic process"/>
    <property type="evidence" value="ECO:0007669"/>
    <property type="project" value="UniProtKB-ARBA"/>
</dbReference>
<dbReference type="CDD" id="cd01650">
    <property type="entry name" value="RT_nLTR_like"/>
    <property type="match status" value="1"/>
</dbReference>
<organism evidence="2">
    <name type="scientific">Graphocephala atropunctata</name>
    <dbReference type="NCBI Taxonomy" id="36148"/>
    <lineage>
        <taxon>Eukaryota</taxon>
        <taxon>Metazoa</taxon>
        <taxon>Ecdysozoa</taxon>
        <taxon>Arthropoda</taxon>
        <taxon>Hexapoda</taxon>
        <taxon>Insecta</taxon>
        <taxon>Pterygota</taxon>
        <taxon>Neoptera</taxon>
        <taxon>Paraneoptera</taxon>
        <taxon>Hemiptera</taxon>
        <taxon>Auchenorrhyncha</taxon>
        <taxon>Membracoidea</taxon>
        <taxon>Cicadellidae</taxon>
        <taxon>Cicadellinae</taxon>
        <taxon>Cicadellini</taxon>
        <taxon>Graphocephala</taxon>
    </lineage>
</organism>
<dbReference type="InterPro" id="IPR000477">
    <property type="entry name" value="RT_dom"/>
</dbReference>
<dbReference type="Pfam" id="PF00078">
    <property type="entry name" value="RVT_1"/>
    <property type="match status" value="1"/>
</dbReference>